<keyword evidence="8" id="KW-0375">Hydrogen ion transport</keyword>
<evidence type="ECO:0000259" key="10">
    <source>
        <dbReference type="Pfam" id="PF02823"/>
    </source>
</evidence>
<comment type="subunit">
    <text evidence="8 9">F-type ATPases have 2 components, CF(1) - the catalytic core - and CF(0) - the membrane proton channel. CF(1) has five subunits: alpha(3), beta(3), gamma(1), delta(1), epsilon(1). CF(0) has three main subunits: a, b and c.</text>
</comment>
<evidence type="ECO:0000313" key="12">
    <source>
        <dbReference type="Proteomes" id="UP000253970"/>
    </source>
</evidence>
<dbReference type="PANTHER" id="PTHR13822">
    <property type="entry name" value="ATP SYNTHASE DELTA/EPSILON CHAIN"/>
    <property type="match status" value="1"/>
</dbReference>
<dbReference type="NCBIfam" id="TIGR01216">
    <property type="entry name" value="ATP_synt_epsi"/>
    <property type="match status" value="1"/>
</dbReference>
<evidence type="ECO:0000256" key="8">
    <source>
        <dbReference type="HAMAP-Rule" id="MF_00530"/>
    </source>
</evidence>
<evidence type="ECO:0000256" key="6">
    <source>
        <dbReference type="ARBA" id="ARBA00023196"/>
    </source>
</evidence>
<dbReference type="AlphaFoldDB" id="A0A369MJ97"/>
<dbReference type="InterPro" id="IPR020546">
    <property type="entry name" value="ATP_synth_F1_dsu/esu_N"/>
</dbReference>
<dbReference type="Gene3D" id="2.60.15.10">
    <property type="entry name" value="F0F1 ATP synthase delta/epsilon subunit, N-terminal"/>
    <property type="match status" value="1"/>
</dbReference>
<dbReference type="EMBL" id="PPTU01000004">
    <property type="protein sequence ID" value="RDB72202.1"/>
    <property type="molecule type" value="Genomic_DNA"/>
</dbReference>
<dbReference type="HAMAP" id="MF_00530">
    <property type="entry name" value="ATP_synth_epsil_bac"/>
    <property type="match status" value="1"/>
</dbReference>
<dbReference type="Proteomes" id="UP000253970">
    <property type="component" value="Unassembled WGS sequence"/>
</dbReference>
<keyword evidence="4 8" id="KW-0406">Ion transport</keyword>
<evidence type="ECO:0000256" key="3">
    <source>
        <dbReference type="ARBA" id="ARBA00022448"/>
    </source>
</evidence>
<evidence type="ECO:0000256" key="4">
    <source>
        <dbReference type="ARBA" id="ARBA00023065"/>
    </source>
</evidence>
<dbReference type="GO" id="GO:0005886">
    <property type="term" value="C:plasma membrane"/>
    <property type="evidence" value="ECO:0007669"/>
    <property type="project" value="UniProtKB-SubCell"/>
</dbReference>
<dbReference type="InterPro" id="IPR001469">
    <property type="entry name" value="ATP_synth_F1_dsu/esu"/>
</dbReference>
<name>A0A369MJ97_EGGLN</name>
<dbReference type="RefSeq" id="WP_114533116.1">
    <property type="nucleotide sequence ID" value="NZ_JADNER010000011.1"/>
</dbReference>
<dbReference type="CDD" id="cd12152">
    <property type="entry name" value="F1-ATPase_delta"/>
    <property type="match status" value="1"/>
</dbReference>
<gene>
    <name evidence="8 11" type="primary">atpC</name>
    <name evidence="11" type="ORF">C1875_03920</name>
</gene>
<dbReference type="GO" id="GO:0012505">
    <property type="term" value="C:endomembrane system"/>
    <property type="evidence" value="ECO:0007669"/>
    <property type="project" value="UniProtKB-SubCell"/>
</dbReference>
<keyword evidence="7 8" id="KW-0066">ATP synthesis</keyword>
<evidence type="ECO:0000256" key="7">
    <source>
        <dbReference type="ARBA" id="ARBA00023310"/>
    </source>
</evidence>
<keyword evidence="3 8" id="KW-0813">Transport</keyword>
<keyword evidence="5 8" id="KW-0472">Membrane</keyword>
<comment type="caution">
    <text evidence="11">The sequence shown here is derived from an EMBL/GenBank/DDBJ whole genome shotgun (WGS) entry which is preliminary data.</text>
</comment>
<keyword evidence="6 8" id="KW-0139">CF(1)</keyword>
<proteinExistence type="inferred from homology"/>
<evidence type="ECO:0000313" key="11">
    <source>
        <dbReference type="EMBL" id="RDB72202.1"/>
    </source>
</evidence>
<keyword evidence="8" id="KW-1003">Cell membrane</keyword>
<dbReference type="GO" id="GO:0046933">
    <property type="term" value="F:proton-transporting ATP synthase activity, rotational mechanism"/>
    <property type="evidence" value="ECO:0007669"/>
    <property type="project" value="UniProtKB-UniRule"/>
</dbReference>
<dbReference type="PANTHER" id="PTHR13822:SF10">
    <property type="entry name" value="ATP SYNTHASE EPSILON CHAIN, CHLOROPLASTIC"/>
    <property type="match status" value="1"/>
</dbReference>
<dbReference type="Pfam" id="PF02823">
    <property type="entry name" value="ATP-synt_DE_N"/>
    <property type="match status" value="1"/>
</dbReference>
<dbReference type="GO" id="GO:0045259">
    <property type="term" value="C:proton-transporting ATP synthase complex"/>
    <property type="evidence" value="ECO:0007669"/>
    <property type="project" value="UniProtKB-KW"/>
</dbReference>
<dbReference type="InterPro" id="IPR036771">
    <property type="entry name" value="ATPsynth_dsu/esu_N"/>
</dbReference>
<dbReference type="SUPFAM" id="SSF51344">
    <property type="entry name" value="Epsilon subunit of F1F0-ATP synthase N-terminal domain"/>
    <property type="match status" value="1"/>
</dbReference>
<reference evidence="11 12" key="1">
    <citation type="journal article" date="2018" name="Elife">
        <title>Discovery and characterization of a prevalent human gut bacterial enzyme sufficient for the inactivation of a family of plant toxins.</title>
        <authorList>
            <person name="Koppel N."/>
            <person name="Bisanz J.E."/>
            <person name="Pandelia M.E."/>
            <person name="Turnbaugh P.J."/>
            <person name="Balskus E.P."/>
        </authorList>
    </citation>
    <scope>NUCLEOTIDE SEQUENCE [LARGE SCALE GENOMIC DNA]</scope>
    <source>
        <strain evidence="11 12">W1 BHI 6</strain>
    </source>
</reference>
<organism evidence="11 12">
    <name type="scientific">Eggerthella lenta</name>
    <name type="common">Eubacterium lentum</name>
    <dbReference type="NCBI Taxonomy" id="84112"/>
    <lineage>
        <taxon>Bacteria</taxon>
        <taxon>Bacillati</taxon>
        <taxon>Actinomycetota</taxon>
        <taxon>Coriobacteriia</taxon>
        <taxon>Eggerthellales</taxon>
        <taxon>Eggerthellaceae</taxon>
        <taxon>Eggerthella</taxon>
    </lineage>
</organism>
<accession>A0A369MJ97</accession>
<comment type="similarity">
    <text evidence="2 8 9">Belongs to the ATPase epsilon chain family.</text>
</comment>
<evidence type="ECO:0000256" key="5">
    <source>
        <dbReference type="ARBA" id="ARBA00023136"/>
    </source>
</evidence>
<protein>
    <recommendedName>
        <fullName evidence="8">ATP synthase epsilon chain</fullName>
    </recommendedName>
    <alternativeName>
        <fullName evidence="8">ATP synthase F1 sector epsilon subunit</fullName>
    </alternativeName>
    <alternativeName>
        <fullName evidence="8">F-ATPase epsilon subunit</fullName>
    </alternativeName>
</protein>
<evidence type="ECO:0000256" key="9">
    <source>
        <dbReference type="RuleBase" id="RU003656"/>
    </source>
</evidence>
<dbReference type="GO" id="GO:0005524">
    <property type="term" value="F:ATP binding"/>
    <property type="evidence" value="ECO:0007669"/>
    <property type="project" value="UniProtKB-UniRule"/>
</dbReference>
<sequence>MAGLMCDIVTPVAKLVSDEVELVVVPGVEGEMGFLKGHAPLVSVLADGEARVKAVGASETVHYALQGGYVEVTDDKVIILADRALPAADIDVEQVREQLTGIEEQLSGLSEEEARKTTLAADKAWCDVQLRVAKAA</sequence>
<evidence type="ECO:0000256" key="1">
    <source>
        <dbReference type="ARBA" id="ARBA00004184"/>
    </source>
</evidence>
<feature type="domain" description="ATP synthase F1 complex delta/epsilon subunit N-terminal" evidence="10">
    <location>
        <begin position="5"/>
        <end position="84"/>
    </location>
</feature>
<comment type="function">
    <text evidence="8">Produces ATP from ADP in the presence of a proton gradient across the membrane.</text>
</comment>
<comment type="subcellular location">
    <subcellularLocation>
        <location evidence="8">Cell membrane</location>
        <topology evidence="8">Peripheral membrane protein</topology>
    </subcellularLocation>
    <subcellularLocation>
        <location evidence="1">Endomembrane system</location>
        <topology evidence="1">Peripheral membrane protein</topology>
    </subcellularLocation>
</comment>
<evidence type="ECO:0000256" key="2">
    <source>
        <dbReference type="ARBA" id="ARBA00005712"/>
    </source>
</evidence>